<feature type="domain" description="Glycosyltransferase 2-like" evidence="3">
    <location>
        <begin position="30"/>
        <end position="191"/>
    </location>
</feature>
<keyword evidence="6" id="KW-1185">Reference proteome</keyword>
<dbReference type="PANTHER" id="PTHR48090:SF7">
    <property type="entry name" value="RFBJ PROTEIN"/>
    <property type="match status" value="1"/>
</dbReference>
<feature type="region of interest" description="Disordered" evidence="1">
    <location>
        <begin position="1"/>
        <end position="22"/>
    </location>
</feature>
<dbReference type="InterPro" id="IPR001173">
    <property type="entry name" value="Glyco_trans_2-like"/>
</dbReference>
<dbReference type="InterPro" id="IPR058718">
    <property type="entry name" value="Agl6_TM_C"/>
</dbReference>
<dbReference type="PANTHER" id="PTHR48090">
    <property type="entry name" value="UNDECAPRENYL-PHOSPHATE 4-DEOXY-4-FORMAMIDO-L-ARABINOSE TRANSFERASE-RELATED"/>
    <property type="match status" value="1"/>
</dbReference>
<evidence type="ECO:0000259" key="4">
    <source>
        <dbReference type="Pfam" id="PF26629"/>
    </source>
</evidence>
<reference evidence="5 6" key="1">
    <citation type="submission" date="2024-08" db="EMBL/GenBank/DDBJ databases">
        <title>Whole-genome sequencing of halo(alkali)philic microorganisms from hypersaline lakes.</title>
        <authorList>
            <person name="Sorokin D.Y."/>
            <person name="Merkel A.Y."/>
            <person name="Messina E."/>
            <person name="Yakimov M."/>
        </authorList>
    </citation>
    <scope>NUCLEOTIDE SEQUENCE [LARGE SCALE GENOMIC DNA]</scope>
    <source>
        <strain evidence="5 6">AB-hyl4</strain>
    </source>
</reference>
<dbReference type="RefSeq" id="WP_425346415.1">
    <property type="nucleotide sequence ID" value="NZ_JBGUBD010000009.1"/>
</dbReference>
<dbReference type="Pfam" id="PF00535">
    <property type="entry name" value="Glycos_transf_2"/>
    <property type="match status" value="1"/>
</dbReference>
<comment type="caution">
    <text evidence="5">The sequence shown here is derived from an EMBL/GenBank/DDBJ whole genome shotgun (WGS) entry which is preliminary data.</text>
</comment>
<sequence length="410" mass="44243">MVATTVTRKQTGQHDTDVDNEQGKDAVELSIVMPCLNESRTLPVCIGKAQRFMAEYGVVGEIVVADNGSTDGSQKLAADLGARVVHVKAKGYGAALAGGIEAARGEYVIMGDSDDSYDFSALAPFVGELRQGYDLVMGNRFAGGIADRAMPPMHRYFGNPVLSFIGRLFFKSRCGDFYCGLRGFRKDAYERMKLQSSGMEFALEMLVKATMFGMKVTEVPTTLSPDGRGREPHLRRWRDGWRSLRFYLLFSPRWLFWYPGLALIVFGLAMAAWLAPGSRSVLGVTLDLTTLVFAAAAVMVGGQAVLFGVFAKMLAIRMGLHPPNPRLEQRLGRATLEGGLIVGGGLIVLGVIGAAVVTGQWFVSGFGDMDPTQTLRLAIPATLAAVLGMQLSFAAFYLGFIDVVGRGRAG</sequence>
<dbReference type="EMBL" id="JBGUBD010000009">
    <property type="protein sequence ID" value="MFA9479494.1"/>
    <property type="molecule type" value="Genomic_DNA"/>
</dbReference>
<evidence type="ECO:0000259" key="3">
    <source>
        <dbReference type="Pfam" id="PF00535"/>
    </source>
</evidence>
<evidence type="ECO:0000256" key="1">
    <source>
        <dbReference type="SAM" id="MobiDB-lite"/>
    </source>
</evidence>
<feature type="compositionally biased region" description="Basic and acidic residues" evidence="1">
    <location>
        <begin position="12"/>
        <end position="22"/>
    </location>
</feature>
<accession>A0ABV4U7C4</accession>
<feature type="domain" description="Low-salt glycan biosynthesis hexosyltransferase Agl6 C-terminal transmembrane region" evidence="4">
    <location>
        <begin position="309"/>
        <end position="401"/>
    </location>
</feature>
<gene>
    <name evidence="5" type="ORF">ACERK3_14490</name>
</gene>
<dbReference type="InterPro" id="IPR050256">
    <property type="entry name" value="Glycosyltransferase_2"/>
</dbReference>
<protein>
    <submittedName>
        <fullName evidence="5">Glycosyltransferase family 2 protein</fullName>
    </submittedName>
</protein>
<feature type="transmembrane region" description="Helical" evidence="2">
    <location>
        <begin position="377"/>
        <end position="400"/>
    </location>
</feature>
<dbReference type="SUPFAM" id="SSF53448">
    <property type="entry name" value="Nucleotide-diphospho-sugar transferases"/>
    <property type="match status" value="1"/>
</dbReference>
<feature type="transmembrane region" description="Helical" evidence="2">
    <location>
        <begin position="336"/>
        <end position="357"/>
    </location>
</feature>
<keyword evidence="2" id="KW-0472">Membrane</keyword>
<dbReference type="InterPro" id="IPR029044">
    <property type="entry name" value="Nucleotide-diphossugar_trans"/>
</dbReference>
<evidence type="ECO:0000313" key="6">
    <source>
        <dbReference type="Proteomes" id="UP001575105"/>
    </source>
</evidence>
<organism evidence="5 6">
    <name type="scientific">Natronomicrosphaera hydrolytica</name>
    <dbReference type="NCBI Taxonomy" id="3242702"/>
    <lineage>
        <taxon>Bacteria</taxon>
        <taxon>Pseudomonadati</taxon>
        <taxon>Planctomycetota</taxon>
        <taxon>Phycisphaerae</taxon>
        <taxon>Phycisphaerales</taxon>
        <taxon>Phycisphaeraceae</taxon>
        <taxon>Natronomicrosphaera</taxon>
    </lineage>
</organism>
<dbReference type="Gene3D" id="3.90.550.10">
    <property type="entry name" value="Spore Coat Polysaccharide Biosynthesis Protein SpsA, Chain A"/>
    <property type="match status" value="1"/>
</dbReference>
<dbReference type="Proteomes" id="UP001575105">
    <property type="component" value="Unassembled WGS sequence"/>
</dbReference>
<dbReference type="Pfam" id="PF26629">
    <property type="entry name" value="GT2_TM_C"/>
    <property type="match status" value="1"/>
</dbReference>
<feature type="compositionally biased region" description="Polar residues" evidence="1">
    <location>
        <begin position="1"/>
        <end position="10"/>
    </location>
</feature>
<name>A0ABV4U7C4_9BACT</name>
<keyword evidence="2" id="KW-0812">Transmembrane</keyword>
<feature type="transmembrane region" description="Helical" evidence="2">
    <location>
        <begin position="288"/>
        <end position="315"/>
    </location>
</feature>
<keyword evidence="2" id="KW-1133">Transmembrane helix</keyword>
<feature type="transmembrane region" description="Helical" evidence="2">
    <location>
        <begin position="255"/>
        <end position="276"/>
    </location>
</feature>
<proteinExistence type="predicted"/>
<evidence type="ECO:0000256" key="2">
    <source>
        <dbReference type="SAM" id="Phobius"/>
    </source>
</evidence>
<evidence type="ECO:0000313" key="5">
    <source>
        <dbReference type="EMBL" id="MFA9479494.1"/>
    </source>
</evidence>
<dbReference type="CDD" id="cd04179">
    <property type="entry name" value="DPM_DPG-synthase_like"/>
    <property type="match status" value="1"/>
</dbReference>